<keyword evidence="3 7" id="KW-1133">Transmembrane helix</keyword>
<dbReference type="InterPro" id="IPR000832">
    <property type="entry name" value="GPCR_2_secretin-like"/>
</dbReference>
<keyword evidence="11" id="KW-1185">Reference proteome</keyword>
<feature type="domain" description="SMB" evidence="9">
    <location>
        <begin position="304"/>
        <end position="359"/>
    </location>
</feature>
<reference evidence="10" key="1">
    <citation type="submission" date="2021-01" db="UniProtKB">
        <authorList>
            <consortium name="EnsemblMetazoa"/>
        </authorList>
    </citation>
    <scope>IDENTIFICATION</scope>
</reference>
<dbReference type="CDD" id="cd15039">
    <property type="entry name" value="7tmB3_Methuselah-like"/>
    <property type="match status" value="1"/>
</dbReference>
<dbReference type="Gene3D" id="1.20.1070.10">
    <property type="entry name" value="Rhodopsin 7-helix transmembrane proteins"/>
    <property type="match status" value="1"/>
</dbReference>
<dbReference type="InterPro" id="IPR017981">
    <property type="entry name" value="GPCR_2-like_7TM"/>
</dbReference>
<proteinExistence type="predicted"/>
<sequence>MRKKPTVTDNGGMSVRAARVVRCCRAQSADYVRRKRRIEPTWQSYVFLRCFVHASEYNTVWCAMRSRCRLKSYPSAPSAARCVASSVLLWTISGVTVLALATLAYCPAPSSGLRTPNLPGPITPQPLPTSLLNDFIAPSSVVFPSSTPISAYINQLAQQQQQQRQFFQHSFHKPPLIRPPQALLAPHGPYFRQALQTVLPTAVTRRSLIGWNNQDPTPLNPVYRPPAQPALQPVEQLEAGQSGTIVFTQERTLSKVAPTVSPLISKELEPPLSDDRAKSSDIIPESLVGRHGGSLHNNVKPDAKPINCNDTCYKPKKEGKSLKNLENKFNRTQTCHCDHDCALFGDCCPDVLSAQSTPDWYCISATEKQNFWVKQTCRRGWRGHPNIVHECEEQEADALLKDPFRSRPVSSHVTNISYKNIMCAICNDDVENYTHWRIKLQPPEDTIYGINETDLDTLHFSHERGVWLMNNRQVVLSLSIPLEKILFAPPQCNAIVGRCLPQYNGTELEERCGSYQSVVHDPRNRLNYRNFDCALCNDVPVDNLNCGFAPPQGFYTVNARNFAFGLLLDFTGSGHVGKKLMCPGEHQEYDYFYAKCRDIFCAQPDKVYRNRECVSVNQGLIEDTSPASIDNMKSPYRNNNTSERSVFSEEFLKCPRTFLNKDEFTYLSNESIFVEKYNTTYTKVNYLPTKLGAYICLHAVNMSSNELAKFSQSMGYISAVGLGVSIACLLLHLAVFFLLPEMRNLSGKNLACLSISLLVAYLSFIAGQVDNSTAGTVFCRAIALLTYSSFLAAFFWMNSMAFDVWRTLRMATKELRVTTGPQWKRFTFYSIYSWGMTAFIVGLSIVLEHDPDFLPPEYRPAFGKYTCWFGHRKALLIFFVAPTGTIMMLNFLFFLLTALMIISSSSASASIVKDPSSSVRTNYRLYSRLAIMLGLVWSTGFFAGYLNNEVLWYIFIVLNTLQGLFIFIAFSCTKKVMWYCKERLPDFLKPSIYRLFVLPCFRSSVSSHSSSSGGGHSSGSTQHSALSRRSSPRSSVNYRHTAPYLIYGGNNKLDMY</sequence>
<feature type="transmembrane region" description="Helical" evidence="7">
    <location>
        <begin position="925"/>
        <end position="946"/>
    </location>
</feature>
<accession>A0A7M7JKE8</accession>
<evidence type="ECO:0000313" key="11">
    <source>
        <dbReference type="Proteomes" id="UP000594260"/>
    </source>
</evidence>
<evidence type="ECO:0000313" key="10">
    <source>
        <dbReference type="EnsemblMetazoa" id="XP_022653527"/>
    </source>
</evidence>
<evidence type="ECO:0000256" key="2">
    <source>
        <dbReference type="ARBA" id="ARBA00022692"/>
    </source>
</evidence>
<feature type="transmembrane region" description="Helical" evidence="7">
    <location>
        <begin position="750"/>
        <end position="769"/>
    </location>
</feature>
<keyword evidence="2 7" id="KW-0812">Transmembrane</keyword>
<dbReference type="PANTHER" id="PTHR45902">
    <property type="entry name" value="LATROPHILIN RECEPTOR-LIKE PROTEIN A"/>
    <property type="match status" value="1"/>
</dbReference>
<evidence type="ECO:0000256" key="6">
    <source>
        <dbReference type="SAM" id="MobiDB-lite"/>
    </source>
</evidence>
<feature type="transmembrane region" description="Helical" evidence="7">
    <location>
        <begin position="952"/>
        <end position="973"/>
    </location>
</feature>
<dbReference type="PANTHER" id="PTHR45902:SF5">
    <property type="entry name" value="G-PROTEIN COUPLED RECEPTORS FAMILY 2 PROFILE 2 DOMAIN-CONTAINING PROTEIN"/>
    <property type="match status" value="1"/>
</dbReference>
<dbReference type="Pfam" id="PF00002">
    <property type="entry name" value="7tm_2"/>
    <property type="match status" value="1"/>
</dbReference>
<feature type="transmembrane region" description="Helical" evidence="7">
    <location>
        <begin position="826"/>
        <end position="847"/>
    </location>
</feature>
<evidence type="ECO:0000259" key="9">
    <source>
        <dbReference type="PROSITE" id="PS50958"/>
    </source>
</evidence>
<dbReference type="GO" id="GO:0004930">
    <property type="term" value="F:G protein-coupled receptor activity"/>
    <property type="evidence" value="ECO:0007669"/>
    <property type="project" value="InterPro"/>
</dbReference>
<dbReference type="OMA" id="RANVCRC"/>
<name>A0A7M7JKE8_VARDE</name>
<dbReference type="KEGG" id="vde:111247163"/>
<feature type="transmembrane region" description="Helical" evidence="7">
    <location>
        <begin position="874"/>
        <end position="904"/>
    </location>
</feature>
<protein>
    <submittedName>
        <fullName evidence="10">Uncharacterized protein</fullName>
    </submittedName>
</protein>
<feature type="domain" description="G-protein coupled receptors family 2 profile 2" evidence="8">
    <location>
        <begin position="714"/>
        <end position="974"/>
    </location>
</feature>
<dbReference type="InParanoid" id="A0A7M7JKE8"/>
<evidence type="ECO:0000256" key="4">
    <source>
        <dbReference type="ARBA" id="ARBA00023136"/>
    </source>
</evidence>
<dbReference type="PROSITE" id="PS50958">
    <property type="entry name" value="SMB_2"/>
    <property type="match status" value="1"/>
</dbReference>
<dbReference type="EnsemblMetazoa" id="XM_022797792">
    <property type="protein sequence ID" value="XP_022653527"/>
    <property type="gene ID" value="LOC111247163"/>
</dbReference>
<dbReference type="OrthoDB" id="6507840at2759"/>
<feature type="region of interest" description="Disordered" evidence="6">
    <location>
        <begin position="1008"/>
        <end position="1035"/>
    </location>
</feature>
<evidence type="ECO:0000259" key="8">
    <source>
        <dbReference type="PROSITE" id="PS50261"/>
    </source>
</evidence>
<dbReference type="RefSeq" id="XP_022653527.1">
    <property type="nucleotide sequence ID" value="XM_022797792.1"/>
</dbReference>
<feature type="transmembrane region" description="Helical" evidence="7">
    <location>
        <begin position="714"/>
        <end position="738"/>
    </location>
</feature>
<feature type="transmembrane region" description="Helical" evidence="7">
    <location>
        <begin position="781"/>
        <end position="805"/>
    </location>
</feature>
<dbReference type="InterPro" id="IPR001212">
    <property type="entry name" value="Somatomedin_B_dom"/>
</dbReference>
<evidence type="ECO:0000256" key="7">
    <source>
        <dbReference type="SAM" id="Phobius"/>
    </source>
</evidence>
<keyword evidence="5" id="KW-1015">Disulfide bond</keyword>
<dbReference type="GO" id="GO:0007166">
    <property type="term" value="P:cell surface receptor signaling pathway"/>
    <property type="evidence" value="ECO:0007669"/>
    <property type="project" value="InterPro"/>
</dbReference>
<feature type="transmembrane region" description="Helical" evidence="7">
    <location>
        <begin position="79"/>
        <end position="105"/>
    </location>
</feature>
<dbReference type="SUPFAM" id="SSF81321">
    <property type="entry name" value="Family A G protein-coupled receptor-like"/>
    <property type="match status" value="1"/>
</dbReference>
<dbReference type="Proteomes" id="UP000594260">
    <property type="component" value="Unplaced"/>
</dbReference>
<keyword evidence="4 7" id="KW-0472">Membrane</keyword>
<dbReference type="AlphaFoldDB" id="A0A7M7JKE8"/>
<evidence type="ECO:0000256" key="5">
    <source>
        <dbReference type="ARBA" id="ARBA00023157"/>
    </source>
</evidence>
<dbReference type="Gene3D" id="4.10.410.20">
    <property type="match status" value="1"/>
</dbReference>
<dbReference type="InterPro" id="IPR053231">
    <property type="entry name" value="GPCR_LN-TM7"/>
</dbReference>
<dbReference type="PROSITE" id="PS50261">
    <property type="entry name" value="G_PROTEIN_RECEP_F2_4"/>
    <property type="match status" value="1"/>
</dbReference>
<evidence type="ECO:0000256" key="3">
    <source>
        <dbReference type="ARBA" id="ARBA00022989"/>
    </source>
</evidence>
<dbReference type="GeneID" id="111247163"/>
<dbReference type="GO" id="GO:0016020">
    <property type="term" value="C:membrane"/>
    <property type="evidence" value="ECO:0007669"/>
    <property type="project" value="UniProtKB-SubCell"/>
</dbReference>
<comment type="subcellular location">
    <subcellularLocation>
        <location evidence="1">Membrane</location>
        <topology evidence="1">Multi-pass membrane protein</topology>
    </subcellularLocation>
</comment>
<evidence type="ECO:0000256" key="1">
    <source>
        <dbReference type="ARBA" id="ARBA00004141"/>
    </source>
</evidence>
<organism evidence="10 11">
    <name type="scientific">Varroa destructor</name>
    <name type="common">Honeybee mite</name>
    <dbReference type="NCBI Taxonomy" id="109461"/>
    <lineage>
        <taxon>Eukaryota</taxon>
        <taxon>Metazoa</taxon>
        <taxon>Ecdysozoa</taxon>
        <taxon>Arthropoda</taxon>
        <taxon>Chelicerata</taxon>
        <taxon>Arachnida</taxon>
        <taxon>Acari</taxon>
        <taxon>Parasitiformes</taxon>
        <taxon>Mesostigmata</taxon>
        <taxon>Gamasina</taxon>
        <taxon>Dermanyssoidea</taxon>
        <taxon>Varroidae</taxon>
        <taxon>Varroa</taxon>
    </lineage>
</organism>